<dbReference type="SUPFAM" id="SSF52540">
    <property type="entry name" value="P-loop containing nucleoside triphosphate hydrolases"/>
    <property type="match status" value="1"/>
</dbReference>
<feature type="domain" description="AAA+ ATPase" evidence="3">
    <location>
        <begin position="160"/>
        <end position="314"/>
    </location>
</feature>
<dbReference type="EMBL" id="CYTV01000003">
    <property type="protein sequence ID" value="CUI59580.1"/>
    <property type="molecule type" value="Genomic_DNA"/>
</dbReference>
<dbReference type="PANTHER" id="PTHR30486:SF6">
    <property type="entry name" value="TYPE IV PILUS RETRACTATION ATPASE PILT"/>
    <property type="match status" value="1"/>
</dbReference>
<dbReference type="InterPro" id="IPR050921">
    <property type="entry name" value="T4SS_GSP_E_ATPase"/>
</dbReference>
<dbReference type="Proteomes" id="UP000053096">
    <property type="component" value="Unassembled WGS sequence"/>
</dbReference>
<dbReference type="InterPro" id="IPR001482">
    <property type="entry name" value="T2SS/T4SS_dom"/>
</dbReference>
<dbReference type="Pfam" id="PF00437">
    <property type="entry name" value="T2SSE"/>
    <property type="match status" value="1"/>
</dbReference>
<name>A0A0J6BZ43_9BORD</name>
<dbReference type="EMBL" id="CP016440">
    <property type="protein sequence ID" value="ANY14727.1"/>
    <property type="molecule type" value="Genomic_DNA"/>
</dbReference>
<organism evidence="5 6">
    <name type="scientific">Bordetella pseudohinzii</name>
    <dbReference type="NCBI Taxonomy" id="1331258"/>
    <lineage>
        <taxon>Bacteria</taxon>
        <taxon>Pseudomonadati</taxon>
        <taxon>Pseudomonadota</taxon>
        <taxon>Betaproteobacteria</taxon>
        <taxon>Burkholderiales</taxon>
        <taxon>Alcaligenaceae</taxon>
        <taxon>Bordetella</taxon>
    </lineage>
</organism>
<proteinExistence type="inferred from homology"/>
<dbReference type="InterPro" id="IPR003593">
    <property type="entry name" value="AAA+_ATPase"/>
</dbReference>
<comment type="similarity">
    <text evidence="1">Belongs to the GSP E family.</text>
</comment>
<protein>
    <submittedName>
        <fullName evidence="4">P-type DNA transfer ATPase VirB11</fullName>
    </submittedName>
    <submittedName>
        <fullName evidence="5">Pertussis toxin liberation protein H</fullName>
    </submittedName>
</protein>
<dbReference type="SMART" id="SM00382">
    <property type="entry name" value="AAA"/>
    <property type="match status" value="1"/>
</dbReference>
<dbReference type="AlphaFoldDB" id="A0A0J6BZ43"/>
<dbReference type="RefSeq" id="WP_068945266.1">
    <property type="nucleotide sequence ID" value="NZ_CAJGUP010000188.1"/>
</dbReference>
<dbReference type="InterPro" id="IPR014155">
    <property type="entry name" value="VirB11"/>
</dbReference>
<keyword evidence="7" id="KW-1185">Reference proteome</keyword>
<dbReference type="Gene3D" id="3.40.50.300">
    <property type="entry name" value="P-loop containing nucleotide triphosphate hydrolases"/>
    <property type="match status" value="1"/>
</dbReference>
<dbReference type="Gene3D" id="3.30.450.90">
    <property type="match status" value="1"/>
</dbReference>
<dbReference type="PANTHER" id="PTHR30486">
    <property type="entry name" value="TWITCHING MOTILITY PROTEIN PILT"/>
    <property type="match status" value="1"/>
</dbReference>
<accession>A0A0M7E044</accession>
<dbReference type="Proteomes" id="UP000092950">
    <property type="component" value="Chromosome"/>
</dbReference>
<evidence type="ECO:0000259" key="3">
    <source>
        <dbReference type="SMART" id="SM00382"/>
    </source>
</evidence>
<feature type="compositionally biased region" description="Basic residues" evidence="2">
    <location>
        <begin position="332"/>
        <end position="341"/>
    </location>
</feature>
<dbReference type="GO" id="GO:0016887">
    <property type="term" value="F:ATP hydrolysis activity"/>
    <property type="evidence" value="ECO:0007669"/>
    <property type="project" value="InterPro"/>
</dbReference>
<dbReference type="OrthoDB" id="9810761at2"/>
<sequence length="355" mass="39025">MSNPTLLRDASVAYHLQLIQPWLAAPDVQEICVNRPAELWCERKGQWERHAVEGLSLAHLHGLAKAVARYNDRDVSFETPLLAGNLPQGERIQIVVPPACEQGRLSLTVRKPAATRWGLPELAAQGMFDAAASRHETDEALRRLYARQDVPGFLRLAVRLGKVIVVAGQTGAGKTTLMNALAAEIPAGERIVTIEDVREIRLDDHPNHVHLLHGTAAGRTLPVSELVRAALRMSPSRLLLSELRGAEAFDFLRACSSGHQGGLTTCHADSAASAFDRLALMCLQHPDSRGLRYPVIRRLLDSVIDVVVHLDRGPGNRRHMTDIWFGGRLRSGARGRARPGRRPAASGWPRWPGRS</sequence>
<evidence type="ECO:0000256" key="1">
    <source>
        <dbReference type="ARBA" id="ARBA00006611"/>
    </source>
</evidence>
<reference evidence="4 7" key="2">
    <citation type="submission" date="2016-07" db="EMBL/GenBank/DDBJ databases">
        <title>Complete genome sequences of Bordetella pseudohinzii.</title>
        <authorList>
            <person name="Spilker T."/>
            <person name="Darrah R."/>
            <person name="LiPuma J.J."/>
        </authorList>
    </citation>
    <scope>NUCLEOTIDE SEQUENCE [LARGE SCALE GENOMIC DNA]</scope>
    <source>
        <strain evidence="4 7">HI4681</strain>
    </source>
</reference>
<evidence type="ECO:0000313" key="4">
    <source>
        <dbReference type="EMBL" id="ANY14727.1"/>
    </source>
</evidence>
<accession>A0A0J6BZ43</accession>
<dbReference type="GO" id="GO:0043684">
    <property type="term" value="C:type IV secretion system complex"/>
    <property type="evidence" value="ECO:0007669"/>
    <property type="project" value="InterPro"/>
</dbReference>
<reference evidence="5 6" key="1">
    <citation type="submission" date="2015-09" db="EMBL/GenBank/DDBJ databases">
        <authorList>
            <person name="Jackson K.R."/>
            <person name="Lunt B.L."/>
            <person name="Fisher J.N.B."/>
            <person name="Gardner A.V."/>
            <person name="Bailey M.E."/>
            <person name="Deus L.M."/>
            <person name="Earl A.S."/>
            <person name="Gibby P.D."/>
            <person name="Hartmann K.A."/>
            <person name="Liu J.E."/>
            <person name="Manci A.M."/>
            <person name="Nielsen D.A."/>
            <person name="Solomon M.B."/>
            <person name="Breakwell D.P."/>
            <person name="Burnett S.H."/>
            <person name="Grose J.H."/>
        </authorList>
    </citation>
    <scope>NUCLEOTIDE SEQUENCE [LARGE SCALE GENOMIC DNA]</scope>
    <source>
        <strain evidence="5 6">2789STDY5608636</strain>
    </source>
</reference>
<dbReference type="CDD" id="cd01130">
    <property type="entry name" value="VirB11-like_ATPase"/>
    <property type="match status" value="1"/>
</dbReference>
<evidence type="ECO:0000313" key="7">
    <source>
        <dbReference type="Proteomes" id="UP000092950"/>
    </source>
</evidence>
<evidence type="ECO:0000256" key="2">
    <source>
        <dbReference type="SAM" id="MobiDB-lite"/>
    </source>
</evidence>
<dbReference type="GO" id="GO:0044097">
    <property type="term" value="P:secretion by the type IV secretion system"/>
    <property type="evidence" value="ECO:0007669"/>
    <property type="project" value="InterPro"/>
</dbReference>
<dbReference type="NCBIfam" id="TIGR02788">
    <property type="entry name" value="VirB11"/>
    <property type="match status" value="1"/>
</dbReference>
<gene>
    <name evidence="5" type="primary">ptlH_2</name>
    <name evidence="4" type="ORF">BBN53_01770</name>
    <name evidence="5" type="ORF">ERS370011_01294</name>
</gene>
<evidence type="ECO:0000313" key="5">
    <source>
        <dbReference type="EMBL" id="CUI59580.1"/>
    </source>
</evidence>
<dbReference type="KEGG" id="bpdz:BBN53_01770"/>
<feature type="region of interest" description="Disordered" evidence="2">
    <location>
        <begin position="332"/>
        <end position="355"/>
    </location>
</feature>
<dbReference type="InterPro" id="IPR027417">
    <property type="entry name" value="P-loop_NTPase"/>
</dbReference>
<evidence type="ECO:0000313" key="6">
    <source>
        <dbReference type="Proteomes" id="UP000053096"/>
    </source>
</evidence>